<name>A0A0E9X2Y3_ANGAN</name>
<dbReference type="EMBL" id="GBXM01011643">
    <property type="protein sequence ID" value="JAH96934.1"/>
    <property type="molecule type" value="Transcribed_RNA"/>
</dbReference>
<sequence length="45" mass="5004">MVLSCNDTREHQSMNVLHCILSGANAVKWPGLYTPLIGHYPHIVS</sequence>
<proteinExistence type="predicted"/>
<evidence type="ECO:0000313" key="1">
    <source>
        <dbReference type="EMBL" id="JAH96934.1"/>
    </source>
</evidence>
<reference evidence="1" key="1">
    <citation type="submission" date="2014-11" db="EMBL/GenBank/DDBJ databases">
        <authorList>
            <person name="Amaro Gonzalez C."/>
        </authorList>
    </citation>
    <scope>NUCLEOTIDE SEQUENCE</scope>
</reference>
<accession>A0A0E9X2Y3</accession>
<organism evidence="1">
    <name type="scientific">Anguilla anguilla</name>
    <name type="common">European freshwater eel</name>
    <name type="synonym">Muraena anguilla</name>
    <dbReference type="NCBI Taxonomy" id="7936"/>
    <lineage>
        <taxon>Eukaryota</taxon>
        <taxon>Metazoa</taxon>
        <taxon>Chordata</taxon>
        <taxon>Craniata</taxon>
        <taxon>Vertebrata</taxon>
        <taxon>Euteleostomi</taxon>
        <taxon>Actinopterygii</taxon>
        <taxon>Neopterygii</taxon>
        <taxon>Teleostei</taxon>
        <taxon>Anguilliformes</taxon>
        <taxon>Anguillidae</taxon>
        <taxon>Anguilla</taxon>
    </lineage>
</organism>
<protein>
    <submittedName>
        <fullName evidence="1">Uncharacterized protein</fullName>
    </submittedName>
</protein>
<dbReference type="AlphaFoldDB" id="A0A0E9X2Y3"/>
<reference evidence="1" key="2">
    <citation type="journal article" date="2015" name="Fish Shellfish Immunol.">
        <title>Early steps in the European eel (Anguilla anguilla)-Vibrio vulnificus interaction in the gills: Role of the RtxA13 toxin.</title>
        <authorList>
            <person name="Callol A."/>
            <person name="Pajuelo D."/>
            <person name="Ebbesson L."/>
            <person name="Teles M."/>
            <person name="MacKenzie S."/>
            <person name="Amaro C."/>
        </authorList>
    </citation>
    <scope>NUCLEOTIDE SEQUENCE</scope>
</reference>